<sequence length="76" mass="8790">MRNIGNLHNKDTVVLVTEKDYDRDPEALRTLAVKVWVLSSSLQIMPHKEHGEDEFMRKVKEIIAATVHKKSHLVDK</sequence>
<organism evidence="1 2">
    <name type="scientific">Eleusine coracana subsp. coracana</name>
    <dbReference type="NCBI Taxonomy" id="191504"/>
    <lineage>
        <taxon>Eukaryota</taxon>
        <taxon>Viridiplantae</taxon>
        <taxon>Streptophyta</taxon>
        <taxon>Embryophyta</taxon>
        <taxon>Tracheophyta</taxon>
        <taxon>Spermatophyta</taxon>
        <taxon>Magnoliopsida</taxon>
        <taxon>Liliopsida</taxon>
        <taxon>Poales</taxon>
        <taxon>Poaceae</taxon>
        <taxon>PACMAD clade</taxon>
        <taxon>Chloridoideae</taxon>
        <taxon>Cynodonteae</taxon>
        <taxon>Eleusininae</taxon>
        <taxon>Eleusine</taxon>
    </lineage>
</organism>
<accession>A0AAV5DJ81</accession>
<comment type="caution">
    <text evidence="1">The sequence shown here is derived from an EMBL/GenBank/DDBJ whole genome shotgun (WGS) entry which is preliminary data.</text>
</comment>
<reference evidence="1" key="1">
    <citation type="journal article" date="2018" name="DNA Res.">
        <title>Multiple hybrid de novo genome assembly of finger millet, an orphan allotetraploid crop.</title>
        <authorList>
            <person name="Hatakeyama M."/>
            <person name="Aluri S."/>
            <person name="Balachadran M.T."/>
            <person name="Sivarajan S.R."/>
            <person name="Patrignani A."/>
            <person name="Gruter S."/>
            <person name="Poveda L."/>
            <person name="Shimizu-Inatsugi R."/>
            <person name="Baeten J."/>
            <person name="Francoijs K.J."/>
            <person name="Nataraja K.N."/>
            <person name="Reddy Y.A.N."/>
            <person name="Phadnis S."/>
            <person name="Ravikumar R.L."/>
            <person name="Schlapbach R."/>
            <person name="Sreeman S.M."/>
            <person name="Shimizu K.K."/>
        </authorList>
    </citation>
    <scope>NUCLEOTIDE SEQUENCE</scope>
</reference>
<gene>
    <name evidence="1" type="primary">ga28682</name>
    <name evidence="1" type="ORF">PR202_ga28682</name>
</gene>
<dbReference type="AlphaFoldDB" id="A0AAV5DJ81"/>
<dbReference type="Proteomes" id="UP001054889">
    <property type="component" value="Unassembled WGS sequence"/>
</dbReference>
<name>A0AAV5DJ81_ELECO</name>
<reference evidence="1" key="2">
    <citation type="submission" date="2021-12" db="EMBL/GenBank/DDBJ databases">
        <title>Resequencing data analysis of finger millet.</title>
        <authorList>
            <person name="Hatakeyama M."/>
            <person name="Aluri S."/>
            <person name="Balachadran M.T."/>
            <person name="Sivarajan S.R."/>
            <person name="Poveda L."/>
            <person name="Shimizu-Inatsugi R."/>
            <person name="Schlapbach R."/>
            <person name="Sreeman S.M."/>
            <person name="Shimizu K.K."/>
        </authorList>
    </citation>
    <scope>NUCLEOTIDE SEQUENCE</scope>
</reference>
<evidence type="ECO:0000313" key="1">
    <source>
        <dbReference type="EMBL" id="GJN10577.1"/>
    </source>
</evidence>
<proteinExistence type="predicted"/>
<dbReference type="EMBL" id="BQKI01000017">
    <property type="protein sequence ID" value="GJN10577.1"/>
    <property type="molecule type" value="Genomic_DNA"/>
</dbReference>
<protein>
    <submittedName>
        <fullName evidence="1">Uncharacterized protein</fullName>
    </submittedName>
</protein>
<keyword evidence="2" id="KW-1185">Reference proteome</keyword>
<evidence type="ECO:0000313" key="2">
    <source>
        <dbReference type="Proteomes" id="UP001054889"/>
    </source>
</evidence>